<dbReference type="GO" id="GO:0016491">
    <property type="term" value="F:oxidoreductase activity"/>
    <property type="evidence" value="ECO:0007669"/>
    <property type="project" value="UniProtKB-KW"/>
</dbReference>
<comment type="caution">
    <text evidence="4">The sequence shown here is derived from an EMBL/GenBank/DDBJ whole genome shotgun (WGS) entry which is preliminary data.</text>
</comment>
<name>A0A1F6G9I3_9PROT</name>
<gene>
    <name evidence="4" type="ORF">A2527_00955</name>
</gene>
<dbReference type="PRINTS" id="PR00080">
    <property type="entry name" value="SDRFAMILY"/>
</dbReference>
<dbReference type="NCBIfam" id="NF009466">
    <property type="entry name" value="PRK12826.1-2"/>
    <property type="match status" value="1"/>
</dbReference>
<evidence type="ECO:0000256" key="2">
    <source>
        <dbReference type="ARBA" id="ARBA00023002"/>
    </source>
</evidence>
<dbReference type="FunFam" id="3.40.50.720:FF:000173">
    <property type="entry name" value="3-oxoacyl-[acyl-carrier protein] reductase"/>
    <property type="match status" value="1"/>
</dbReference>
<evidence type="ECO:0000256" key="1">
    <source>
        <dbReference type="ARBA" id="ARBA00006484"/>
    </source>
</evidence>
<protein>
    <recommendedName>
        <fullName evidence="3">Ketoreductase domain-containing protein</fullName>
    </recommendedName>
</protein>
<comment type="similarity">
    <text evidence="1">Belongs to the short-chain dehydrogenases/reductases (SDR) family.</text>
</comment>
<sequence>MKGKKVLITGGSKGIGRALVEAFYRAGAEVVFTYCSSAEAAREIEIQSQSSSGCATAFQLDLTEPEGIKARMLEVKAHFQGPPDILINNGGVTHDGYLMMMKAENWEKVINTNLNGAFHVTRALIVDFMKQKSGSIINIASVSGIKGMPGQTNYSASKAGLIGFTRSLALEVIAHGITVNAVAPGFIDTEMIQAIKPEKLEEIHQQIPAKRFGRVDEVADLVFFLASDSAKYLTGQTIALDGGLSV</sequence>
<reference evidence="4 5" key="1">
    <citation type="journal article" date="2016" name="Nat. Commun.">
        <title>Thousands of microbial genomes shed light on interconnected biogeochemical processes in an aquifer system.</title>
        <authorList>
            <person name="Anantharaman K."/>
            <person name="Brown C.T."/>
            <person name="Hug L.A."/>
            <person name="Sharon I."/>
            <person name="Castelle C.J."/>
            <person name="Probst A.J."/>
            <person name="Thomas B.C."/>
            <person name="Singh A."/>
            <person name="Wilkins M.J."/>
            <person name="Karaoz U."/>
            <person name="Brodie E.L."/>
            <person name="Williams K.H."/>
            <person name="Hubbard S.S."/>
            <person name="Banfield J.F."/>
        </authorList>
    </citation>
    <scope>NUCLEOTIDE SEQUENCE [LARGE SCALE GENOMIC DNA]</scope>
</reference>
<dbReference type="PRINTS" id="PR00081">
    <property type="entry name" value="GDHRDH"/>
</dbReference>
<feature type="domain" description="Ketoreductase" evidence="3">
    <location>
        <begin position="4"/>
        <end position="185"/>
    </location>
</feature>
<keyword evidence="2" id="KW-0560">Oxidoreductase</keyword>
<dbReference type="InterPro" id="IPR002347">
    <property type="entry name" value="SDR_fam"/>
</dbReference>
<dbReference type="AlphaFoldDB" id="A0A1F6G9I3"/>
<organism evidence="4 5">
    <name type="scientific">Candidatus Lambdaproteobacteria bacterium RIFOXYD2_FULL_50_16</name>
    <dbReference type="NCBI Taxonomy" id="1817772"/>
    <lineage>
        <taxon>Bacteria</taxon>
        <taxon>Pseudomonadati</taxon>
        <taxon>Pseudomonadota</taxon>
        <taxon>Candidatus Lambdaproteobacteria</taxon>
    </lineage>
</organism>
<dbReference type="Gene3D" id="3.40.50.720">
    <property type="entry name" value="NAD(P)-binding Rossmann-like Domain"/>
    <property type="match status" value="1"/>
</dbReference>
<accession>A0A1F6G9I3</accession>
<dbReference type="InterPro" id="IPR057326">
    <property type="entry name" value="KR_dom"/>
</dbReference>
<dbReference type="STRING" id="1817772.A2527_00955"/>
<evidence type="ECO:0000313" key="5">
    <source>
        <dbReference type="Proteomes" id="UP000178449"/>
    </source>
</evidence>
<evidence type="ECO:0000259" key="3">
    <source>
        <dbReference type="SMART" id="SM00822"/>
    </source>
</evidence>
<dbReference type="EMBL" id="MFNE01000034">
    <property type="protein sequence ID" value="OGG94784.1"/>
    <property type="molecule type" value="Genomic_DNA"/>
</dbReference>
<dbReference type="Pfam" id="PF13561">
    <property type="entry name" value="adh_short_C2"/>
    <property type="match status" value="1"/>
</dbReference>
<dbReference type="GO" id="GO:0032787">
    <property type="term" value="P:monocarboxylic acid metabolic process"/>
    <property type="evidence" value="ECO:0007669"/>
    <property type="project" value="UniProtKB-ARBA"/>
</dbReference>
<dbReference type="SMART" id="SM00822">
    <property type="entry name" value="PKS_KR"/>
    <property type="match status" value="1"/>
</dbReference>
<evidence type="ECO:0000313" key="4">
    <source>
        <dbReference type="EMBL" id="OGG94784.1"/>
    </source>
</evidence>
<dbReference type="InterPro" id="IPR020904">
    <property type="entry name" value="Sc_DH/Rdtase_CS"/>
</dbReference>
<dbReference type="InterPro" id="IPR036291">
    <property type="entry name" value="NAD(P)-bd_dom_sf"/>
</dbReference>
<dbReference type="PANTHER" id="PTHR42879">
    <property type="entry name" value="3-OXOACYL-(ACYL-CARRIER-PROTEIN) REDUCTASE"/>
    <property type="match status" value="1"/>
</dbReference>
<dbReference type="PANTHER" id="PTHR42879:SF2">
    <property type="entry name" value="3-OXOACYL-[ACYL-CARRIER-PROTEIN] REDUCTASE FABG"/>
    <property type="match status" value="1"/>
</dbReference>
<proteinExistence type="inferred from homology"/>
<dbReference type="PROSITE" id="PS00061">
    <property type="entry name" value="ADH_SHORT"/>
    <property type="match status" value="1"/>
</dbReference>
<dbReference type="InterPro" id="IPR050259">
    <property type="entry name" value="SDR"/>
</dbReference>
<dbReference type="SUPFAM" id="SSF51735">
    <property type="entry name" value="NAD(P)-binding Rossmann-fold domains"/>
    <property type="match status" value="1"/>
</dbReference>
<dbReference type="Proteomes" id="UP000178449">
    <property type="component" value="Unassembled WGS sequence"/>
</dbReference>